<accession>A0A1M6QMW1</accession>
<dbReference type="Proteomes" id="UP000184386">
    <property type="component" value="Unassembled WGS sequence"/>
</dbReference>
<evidence type="ECO:0000313" key="2">
    <source>
        <dbReference type="EMBL" id="SHK21518.1"/>
    </source>
</evidence>
<organism evidence="2 3">
    <name type="scientific">Anaerocolumna jejuensis DSM 15929</name>
    <dbReference type="NCBI Taxonomy" id="1121322"/>
    <lineage>
        <taxon>Bacteria</taxon>
        <taxon>Bacillati</taxon>
        <taxon>Bacillota</taxon>
        <taxon>Clostridia</taxon>
        <taxon>Lachnospirales</taxon>
        <taxon>Lachnospiraceae</taxon>
        <taxon>Anaerocolumna</taxon>
    </lineage>
</organism>
<sequence>MIKTMKLIPVTMDSYPFQTAAKKCNFDQIGYIEDEYFMSGTADIYSETDADHKVEAVYKNAPYTTRLLVRRPRNVIKFSGNVVIEILNASAMMDIDRMWVNSWKYFTRNGDIYIGITSKGHVVDALKRFDEKRYAAINWDNPMPERKIPEESSPFGFLEQYESGLYWDMQTDLAKLLRSISELNPIRHYGKCYLYLTGWSQSGSYMSRTIHSFSYRQENMVDGPLFDGYLEAGAASALAPTNAYEMTQEGFFGNGTIPKGGVIMSREPYICINTESENRGANWIGDSDLPDYKFRTYQIAGTSHDSYYNIVEYYEGHLFEDAKKASCELKFGGCDGEPLNTPYEFVFNAAFRNLYSWVRDGVPAPHAPKIDVVPAKPQDFDALTVMLSSGKMKYENHKDAFGNTTGGIRMAALDYPVGVYKSYSVRENNSYDAMFGTLYPFSLDKLKGLYGTLSHYKDLVNQSAEETIALGFLLKEDKEEYVDRTVRLAEKLGLND</sequence>
<evidence type="ECO:0000259" key="1">
    <source>
        <dbReference type="Pfam" id="PF20091"/>
    </source>
</evidence>
<feature type="domain" description="Alpha/beta hydrolase" evidence="1">
    <location>
        <begin position="8"/>
        <end position="482"/>
    </location>
</feature>
<gene>
    <name evidence="2" type="ORF">SAMN02745136_01948</name>
</gene>
<dbReference type="STRING" id="1121322.SAMN02745136_01948"/>
<dbReference type="InterPro" id="IPR045394">
    <property type="entry name" value="Abhydrolase_dom"/>
</dbReference>
<reference evidence="2 3" key="1">
    <citation type="submission" date="2016-11" db="EMBL/GenBank/DDBJ databases">
        <authorList>
            <person name="Jaros S."/>
            <person name="Januszkiewicz K."/>
            <person name="Wedrychowicz H."/>
        </authorList>
    </citation>
    <scope>NUCLEOTIDE SEQUENCE [LARGE SCALE GENOMIC DNA]</scope>
    <source>
        <strain evidence="2 3">DSM 15929</strain>
    </source>
</reference>
<evidence type="ECO:0000313" key="3">
    <source>
        <dbReference type="Proteomes" id="UP000184386"/>
    </source>
</evidence>
<dbReference type="OrthoDB" id="1971292at2"/>
<dbReference type="EMBL" id="FRAC01000010">
    <property type="protein sequence ID" value="SHK21518.1"/>
    <property type="molecule type" value="Genomic_DNA"/>
</dbReference>
<name>A0A1M6QMW1_9FIRM</name>
<proteinExistence type="predicted"/>
<dbReference type="AlphaFoldDB" id="A0A1M6QMW1"/>
<dbReference type="Pfam" id="PF20091">
    <property type="entry name" value="Abhydrolase_10"/>
    <property type="match status" value="1"/>
</dbReference>
<keyword evidence="3" id="KW-1185">Reference proteome</keyword>
<protein>
    <recommendedName>
        <fullName evidence="1">Alpha/beta hydrolase domain-containing protein</fullName>
    </recommendedName>
</protein>
<dbReference type="RefSeq" id="WP_073275284.1">
    <property type="nucleotide sequence ID" value="NZ_FRAC01000010.1"/>
</dbReference>